<dbReference type="RefSeq" id="WP_048167963.1">
    <property type="nucleotide sequence ID" value="NZ_CP009502.1"/>
</dbReference>
<dbReference type="KEGG" id="mthe:MSTHC_1041"/>
<evidence type="ECO:0000313" key="1">
    <source>
        <dbReference type="EMBL" id="AKB15359.1"/>
    </source>
</evidence>
<evidence type="ECO:0000313" key="2">
    <source>
        <dbReference type="Proteomes" id="UP000056925"/>
    </source>
</evidence>
<name>A0A0E3HA74_METTE</name>
<dbReference type="Pfam" id="PF04242">
    <property type="entry name" value="DUF424"/>
    <property type="match status" value="1"/>
</dbReference>
<dbReference type="InterPro" id="IPR007355">
    <property type="entry name" value="DUF424"/>
</dbReference>
<reference evidence="1 2" key="1">
    <citation type="submission" date="2014-07" db="EMBL/GenBank/DDBJ databases">
        <title>Methanogenic archaea and the global carbon cycle.</title>
        <authorList>
            <person name="Henriksen J.R."/>
            <person name="Luke J."/>
            <person name="Reinhart S."/>
            <person name="Benedict M.N."/>
            <person name="Youngblut N.D."/>
            <person name="Metcalf M.E."/>
            <person name="Whitaker R.J."/>
            <person name="Metcalf W.W."/>
        </authorList>
    </citation>
    <scope>NUCLEOTIDE SEQUENCE [LARGE SCALE GENOMIC DNA]</scope>
    <source>
        <strain evidence="1 2">CHTI-55</strain>
    </source>
</reference>
<dbReference type="HOGENOM" id="CLU_174522_0_0_2"/>
<gene>
    <name evidence="1" type="ORF">MSTHC_1041</name>
</gene>
<dbReference type="Gene3D" id="3.30.1860.10">
    <property type="entry name" value="uncharacterized conserved protein from methanopyrus kandleri domain like"/>
    <property type="match status" value="1"/>
</dbReference>
<proteinExistence type="predicted"/>
<dbReference type="Proteomes" id="UP000056925">
    <property type="component" value="Chromosome"/>
</dbReference>
<sequence>MYLKIYKNGEHVLVAACDREVLGRTLKYGNTVVEINRVFYEGEHVSGEKLQEALQEATTANLFGEKTIECAIKYGLIDPDSVMIIDNVPHAQIFRV</sequence>
<dbReference type="PATRIC" id="fig|1434121.4.peg.1304"/>
<organism evidence="1 2">
    <name type="scientific">Methanosarcina thermophila CHTI-55</name>
    <dbReference type="NCBI Taxonomy" id="1434121"/>
    <lineage>
        <taxon>Archaea</taxon>
        <taxon>Methanobacteriati</taxon>
        <taxon>Methanobacteriota</taxon>
        <taxon>Stenosarchaea group</taxon>
        <taxon>Methanomicrobia</taxon>
        <taxon>Methanosarcinales</taxon>
        <taxon>Methanosarcinaceae</taxon>
        <taxon>Methanosarcina</taxon>
    </lineage>
</organism>
<protein>
    <recommendedName>
        <fullName evidence="3">DUF424 domain-containing protein</fullName>
    </recommendedName>
</protein>
<dbReference type="EMBL" id="CP009502">
    <property type="protein sequence ID" value="AKB15359.1"/>
    <property type="molecule type" value="Genomic_DNA"/>
</dbReference>
<accession>A0A0E3HA74</accession>
<dbReference type="AlphaFoldDB" id="A0A0E3HA74"/>
<evidence type="ECO:0008006" key="3">
    <source>
        <dbReference type="Google" id="ProtNLM"/>
    </source>
</evidence>
<dbReference type="GeneID" id="41602360"/>